<accession>T0QTW4</accession>
<sequence>MTDAWEKMLLECALEELETNYAAKKVALREAHDAKQIAQQAQQGIYTEGLATYSHMKQNQLDEAQTHQADALDSKQTDRVSREQVVEGEDWRLLRQERDETGASGTTFARARSRLSDKHKVLARAGAERDAAAREALGHKHQQQRAAQTELATNEASIVEDTQRTERQSLAKRCDDAMQSLDAKYVGDVRGATSAPNAEAYVKAACAP</sequence>
<evidence type="ECO:0000256" key="1">
    <source>
        <dbReference type="SAM" id="MobiDB-lite"/>
    </source>
</evidence>
<dbReference type="OMA" id="ALGHKHQ"/>
<dbReference type="Proteomes" id="UP000030762">
    <property type="component" value="Unassembled WGS sequence"/>
</dbReference>
<reference evidence="2 3" key="1">
    <citation type="submission" date="2012-04" db="EMBL/GenBank/DDBJ databases">
        <title>The Genome Sequence of Saprolegnia declina VS20.</title>
        <authorList>
            <consortium name="The Broad Institute Genome Sequencing Platform"/>
            <person name="Russ C."/>
            <person name="Nusbaum C."/>
            <person name="Tyler B."/>
            <person name="van West P."/>
            <person name="Dieguez-Uribeondo J."/>
            <person name="de Bruijn I."/>
            <person name="Tripathy S."/>
            <person name="Jiang R."/>
            <person name="Young S.K."/>
            <person name="Zeng Q."/>
            <person name="Gargeya S."/>
            <person name="Fitzgerald M."/>
            <person name="Haas B."/>
            <person name="Abouelleil A."/>
            <person name="Alvarado L."/>
            <person name="Arachchi H.M."/>
            <person name="Berlin A."/>
            <person name="Chapman S.B."/>
            <person name="Goldberg J."/>
            <person name="Griggs A."/>
            <person name="Gujja S."/>
            <person name="Hansen M."/>
            <person name="Howarth C."/>
            <person name="Imamovic A."/>
            <person name="Larimer J."/>
            <person name="McCowen C."/>
            <person name="Montmayeur A."/>
            <person name="Murphy C."/>
            <person name="Neiman D."/>
            <person name="Pearson M."/>
            <person name="Priest M."/>
            <person name="Roberts A."/>
            <person name="Saif S."/>
            <person name="Shea T."/>
            <person name="Sisk P."/>
            <person name="Sykes S."/>
            <person name="Wortman J."/>
            <person name="Nusbaum C."/>
            <person name="Birren B."/>
        </authorList>
    </citation>
    <scope>NUCLEOTIDE SEQUENCE [LARGE SCALE GENOMIC DNA]</scope>
    <source>
        <strain evidence="2 3">VS20</strain>
    </source>
</reference>
<gene>
    <name evidence="2" type="ORF">SDRG_05038</name>
</gene>
<feature type="region of interest" description="Disordered" evidence="1">
    <location>
        <begin position="64"/>
        <end position="84"/>
    </location>
</feature>
<proteinExistence type="predicted"/>
<dbReference type="VEuPathDB" id="FungiDB:SDRG_05038"/>
<dbReference type="RefSeq" id="XP_008608955.1">
    <property type="nucleotide sequence ID" value="XM_008610733.1"/>
</dbReference>
<dbReference type="OrthoDB" id="10391720at2759"/>
<organism evidence="2 3">
    <name type="scientific">Saprolegnia diclina (strain VS20)</name>
    <dbReference type="NCBI Taxonomy" id="1156394"/>
    <lineage>
        <taxon>Eukaryota</taxon>
        <taxon>Sar</taxon>
        <taxon>Stramenopiles</taxon>
        <taxon>Oomycota</taxon>
        <taxon>Saprolegniomycetes</taxon>
        <taxon>Saprolegniales</taxon>
        <taxon>Saprolegniaceae</taxon>
        <taxon>Saprolegnia</taxon>
    </lineage>
</organism>
<feature type="compositionally biased region" description="Basic and acidic residues" evidence="1">
    <location>
        <begin position="70"/>
        <end position="84"/>
    </location>
</feature>
<dbReference type="GeneID" id="19945765"/>
<keyword evidence="3" id="KW-1185">Reference proteome</keyword>
<dbReference type="AlphaFoldDB" id="T0QTW4"/>
<name>T0QTW4_SAPDV</name>
<dbReference type="InParanoid" id="T0QTW4"/>
<evidence type="ECO:0000313" key="3">
    <source>
        <dbReference type="Proteomes" id="UP000030762"/>
    </source>
</evidence>
<dbReference type="EMBL" id="JH767144">
    <property type="protein sequence ID" value="EQC37435.1"/>
    <property type="molecule type" value="Genomic_DNA"/>
</dbReference>
<evidence type="ECO:0000313" key="2">
    <source>
        <dbReference type="EMBL" id="EQC37435.1"/>
    </source>
</evidence>
<protein>
    <submittedName>
        <fullName evidence="2">Uncharacterized protein</fullName>
    </submittedName>
</protein>